<feature type="signal peptide" evidence="1">
    <location>
        <begin position="1"/>
        <end position="26"/>
    </location>
</feature>
<proteinExistence type="predicted"/>
<accession>A0A2S0UPT7</accession>
<dbReference type="Proteomes" id="UP000244496">
    <property type="component" value="Chromosome"/>
</dbReference>
<dbReference type="InterPro" id="IPR037107">
    <property type="entry name" value="Put_OMP_sf"/>
</dbReference>
<evidence type="ECO:0000313" key="3">
    <source>
        <dbReference type="Proteomes" id="UP000244496"/>
    </source>
</evidence>
<dbReference type="Gene3D" id="2.40.128.140">
    <property type="entry name" value="Outer membrane protein"/>
    <property type="match status" value="1"/>
</dbReference>
<sequence>MLDILMNKPLLALLAVLTLSTAPANAQEERVTLGWGRLFTNDVFGDTRDRWRTGSYTLSRVRGSEWLGHLPTTPGDILEFRAVGETIAPADLVSPDPDDRRYVGSLTFGLHTHFDWQGFDTSLGGNLVITGPQSGASNLQARIHDLVGLPEPQVFGDQIGDNFFPTAVAEISRRIALPQGEMRPFIEAQAGVEDFVRVGADLSFGGYTREALMLRDGPTGQRYRAVSGSRVEGFSLTVGGDIARVYDSEYFVAGDAAQLEQTRSRARAGIHWQGERSEMFYGLTWLGKEFITQPDTQVVGSVNLRVKF</sequence>
<name>A0A2S0UPT7_9RHOB</name>
<keyword evidence="3" id="KW-1185">Reference proteome</keyword>
<feature type="chain" id="PRO_5015540414" evidence="1">
    <location>
        <begin position="27"/>
        <end position="308"/>
    </location>
</feature>
<dbReference type="Pfam" id="PF09982">
    <property type="entry name" value="LpxR"/>
    <property type="match status" value="1"/>
</dbReference>
<reference evidence="2 3" key="1">
    <citation type="submission" date="2018-04" db="EMBL/GenBank/DDBJ databases">
        <title>Genome sequencing of Gemmobacter.</title>
        <authorList>
            <person name="Yi H."/>
            <person name="Baek M.-G."/>
        </authorList>
    </citation>
    <scope>NUCLEOTIDE SEQUENCE [LARGE SCALE GENOMIC DNA]</scope>
    <source>
        <strain evidence="2 3">HYN0069</strain>
    </source>
</reference>
<protein>
    <submittedName>
        <fullName evidence="2">DUF2219 domain-containing protein</fullName>
    </submittedName>
</protein>
<dbReference type="EMBL" id="CP028918">
    <property type="protein sequence ID" value="AWB49817.1"/>
    <property type="molecule type" value="Genomic_DNA"/>
</dbReference>
<organism evidence="2 3">
    <name type="scientific">Paragemmobacter aquarius</name>
    <dbReference type="NCBI Taxonomy" id="2169400"/>
    <lineage>
        <taxon>Bacteria</taxon>
        <taxon>Pseudomonadati</taxon>
        <taxon>Pseudomonadota</taxon>
        <taxon>Alphaproteobacteria</taxon>
        <taxon>Rhodobacterales</taxon>
        <taxon>Paracoccaceae</taxon>
        <taxon>Paragemmobacter</taxon>
    </lineage>
</organism>
<dbReference type="AlphaFoldDB" id="A0A2S0UPT7"/>
<evidence type="ECO:0000313" key="2">
    <source>
        <dbReference type="EMBL" id="AWB49817.1"/>
    </source>
</evidence>
<gene>
    <name evidence="2" type="ORF">HYN69_16065</name>
</gene>
<evidence type="ECO:0000256" key="1">
    <source>
        <dbReference type="SAM" id="SignalP"/>
    </source>
</evidence>
<keyword evidence="1" id="KW-0732">Signal</keyword>
<dbReference type="InterPro" id="IPR018707">
    <property type="entry name" value="LpxR"/>
</dbReference>
<dbReference type="KEGG" id="geh:HYN69_16065"/>